<dbReference type="VEuPathDB" id="FungiDB:P175DRAFT_0497619"/>
<proteinExistence type="predicted"/>
<comment type="caution">
    <text evidence="1">The sequence shown here is derived from an EMBL/GenBank/DDBJ whole genome shotgun (WGS) entry which is preliminary data.</text>
</comment>
<organism evidence="1 2">
    <name type="scientific">Aspergillus ochraceoroseus IBT 24754</name>
    <dbReference type="NCBI Taxonomy" id="1392256"/>
    <lineage>
        <taxon>Eukaryota</taxon>
        <taxon>Fungi</taxon>
        <taxon>Dikarya</taxon>
        <taxon>Ascomycota</taxon>
        <taxon>Pezizomycotina</taxon>
        <taxon>Eurotiomycetes</taxon>
        <taxon>Eurotiomycetidae</taxon>
        <taxon>Eurotiales</taxon>
        <taxon>Aspergillaceae</taxon>
        <taxon>Aspergillus</taxon>
        <taxon>Aspergillus subgen. Nidulantes</taxon>
    </lineage>
</organism>
<name>A0A2T5M7K0_9EURO</name>
<dbReference type="GeneID" id="63813205"/>
<dbReference type="RefSeq" id="XP_040755878.1">
    <property type="nucleotide sequence ID" value="XM_040896323.1"/>
</dbReference>
<dbReference type="EMBL" id="MSFN02000001">
    <property type="protein sequence ID" value="PTU24486.1"/>
    <property type="molecule type" value="Genomic_DNA"/>
</dbReference>
<evidence type="ECO:0000313" key="1">
    <source>
        <dbReference type="EMBL" id="PTU24486.1"/>
    </source>
</evidence>
<gene>
    <name evidence="1" type="ORF">P175DRAFT_0497619</name>
</gene>
<evidence type="ECO:0000313" key="2">
    <source>
        <dbReference type="Proteomes" id="UP000244073"/>
    </source>
</evidence>
<dbReference type="AlphaFoldDB" id="A0A2T5M7K0"/>
<protein>
    <submittedName>
        <fullName evidence="1">Uncharacterized protein</fullName>
    </submittedName>
</protein>
<accession>A0A2T5M7K0</accession>
<dbReference type="Proteomes" id="UP000244073">
    <property type="component" value="Unassembled WGS sequence"/>
</dbReference>
<sequence length="52" mass="5360">MAASSVSSPINWILPSSGSGSSIKKPIKTVSKPCFGCDCGDEECDCCICSVM</sequence>
<reference evidence="1 2" key="1">
    <citation type="journal article" date="2018" name="Proc. Natl. Acad. Sci. U.S.A.">
        <title>Linking secondary metabolites to gene clusters through genome sequencing of six diverse Aspergillus species.</title>
        <authorList>
            <person name="Kaerboelling I."/>
            <person name="Vesth T.C."/>
            <person name="Frisvad J.C."/>
            <person name="Nybo J.L."/>
            <person name="Theobald S."/>
            <person name="Kuo A."/>
            <person name="Bowyer P."/>
            <person name="Matsuda Y."/>
            <person name="Mondo S."/>
            <person name="Lyhne E.K."/>
            <person name="Kogle M.E."/>
            <person name="Clum A."/>
            <person name="Lipzen A."/>
            <person name="Salamov A."/>
            <person name="Ngan C.Y."/>
            <person name="Daum C."/>
            <person name="Chiniquy J."/>
            <person name="Barry K."/>
            <person name="LaButti K."/>
            <person name="Haridas S."/>
            <person name="Simmons B.A."/>
            <person name="Magnuson J.K."/>
            <person name="Mortensen U.H."/>
            <person name="Larsen T.O."/>
            <person name="Grigoriev I.V."/>
            <person name="Baker S.E."/>
            <person name="Andersen M.R."/>
        </authorList>
    </citation>
    <scope>NUCLEOTIDE SEQUENCE [LARGE SCALE GENOMIC DNA]</scope>
    <source>
        <strain evidence="1 2">IBT 24754</strain>
    </source>
</reference>